<dbReference type="AlphaFoldDB" id="A0A6P8V6N7"/>
<feature type="compositionally biased region" description="Low complexity" evidence="4">
    <location>
        <begin position="41"/>
        <end position="51"/>
    </location>
</feature>
<proteinExistence type="predicted"/>
<feature type="region of interest" description="Disordered" evidence="4">
    <location>
        <begin position="442"/>
        <end position="488"/>
    </location>
</feature>
<evidence type="ECO:0000259" key="5">
    <source>
        <dbReference type="PROSITE" id="PS51842"/>
    </source>
</evidence>
<dbReference type="Gene3D" id="1.20.5.500">
    <property type="entry name" value="Single helix bin"/>
    <property type="match status" value="1"/>
</dbReference>
<dbReference type="Proteomes" id="UP000515161">
    <property type="component" value="Unplaced"/>
</dbReference>
<evidence type="ECO:0000256" key="1">
    <source>
        <dbReference type="ARBA" id="ARBA00022754"/>
    </source>
</evidence>
<dbReference type="GeneID" id="117546627"/>
<dbReference type="RefSeq" id="XP_034072822.1">
    <property type="nucleotide sequence ID" value="XM_034216931.1"/>
</dbReference>
<dbReference type="Gene3D" id="1.20.5.170">
    <property type="match status" value="1"/>
</dbReference>
<dbReference type="PANTHER" id="PTHR23239">
    <property type="entry name" value="INTERMEDIATE FILAMENT"/>
    <property type="match status" value="1"/>
</dbReference>
<keyword evidence="1" id="KW-0403">Intermediate filament</keyword>
<evidence type="ECO:0000256" key="2">
    <source>
        <dbReference type="ARBA" id="ARBA00023054"/>
    </source>
</evidence>
<name>A0A6P8V6N7_GYMAC</name>
<keyword evidence="6" id="KW-1185">Reference proteome</keyword>
<dbReference type="PROSITE" id="PS51842">
    <property type="entry name" value="IF_ROD_2"/>
    <property type="match status" value="1"/>
</dbReference>
<feature type="coiled-coil region" evidence="3">
    <location>
        <begin position="145"/>
        <end position="207"/>
    </location>
</feature>
<protein>
    <submittedName>
        <fullName evidence="7">Keratin, type I cytoskeletal 18-like</fullName>
    </submittedName>
</protein>
<dbReference type="SMART" id="SM01391">
    <property type="entry name" value="Filament"/>
    <property type="match status" value="1"/>
</dbReference>
<dbReference type="InterPro" id="IPR039008">
    <property type="entry name" value="IF_rod_dom"/>
</dbReference>
<feature type="region of interest" description="Disordered" evidence="4">
    <location>
        <begin position="384"/>
        <end position="430"/>
    </location>
</feature>
<feature type="compositionally biased region" description="Basic and acidic residues" evidence="4">
    <location>
        <begin position="468"/>
        <end position="488"/>
    </location>
</feature>
<keyword evidence="2 3" id="KW-0175">Coiled coil</keyword>
<accession>A0A6P8V6N7</accession>
<dbReference type="PANTHER" id="PTHR23239:SF358">
    <property type="entry name" value="KERATIN, TYPE I CYTOSKELETAL 18"/>
    <property type="match status" value="1"/>
</dbReference>
<gene>
    <name evidence="7" type="primary">LOC117546627</name>
</gene>
<dbReference type="OrthoDB" id="2441647at2759"/>
<reference evidence="7" key="1">
    <citation type="submission" date="2025-08" db="UniProtKB">
        <authorList>
            <consortium name="RefSeq"/>
        </authorList>
    </citation>
    <scope>IDENTIFICATION</scope>
</reference>
<sequence>MPSNTSASMFGGAGGRGSRVSVASLEGLRNVLRNDTERDSAPAPAAAPAAPLAPAVPVVPADDKQTLRGLNDRLSDYLGRVWQLEQENRDMEMQIDAILAKRKAPEGRNWDEVQKPLDILKKQIKEIAIDNTKLLLQINNTKLANDDFKNKLEDEKNGERELEKDLEDLKKNIEDTGLNRIHTQKEIDLMKEELDRLEKEHKEDVCALREKIKDSEVTVEIESQDSNLAEMVNNIRIQYDKLAEKNLKETDDWYQNKFETIKVVEAQNNEDLNSGKSELRELLKQKQSLEIELQRGHSKIRHLEEAVTLTKLENGQHLAPLNKAILDLEADLKEVRAEVERIVRNNEDLLCVKMKLEAEMDNYQRLIHGVTADPGSLEFALEDALQSEKQKPEEKVAQQQEVGKKDTPKSKKSSSANKSTPPAAVDPLDALAGDLIKKNVVNNEAAPVAPSQKKKTSSSSSSSSSSSDENKDEKPKEEKEGEGEKTKA</sequence>
<dbReference type="GO" id="GO:0005882">
    <property type="term" value="C:intermediate filament"/>
    <property type="evidence" value="ECO:0007669"/>
    <property type="project" value="UniProtKB-KW"/>
</dbReference>
<feature type="domain" description="IF rod" evidence="5">
    <location>
        <begin position="63"/>
        <end position="374"/>
    </location>
</feature>
<feature type="compositionally biased region" description="Basic and acidic residues" evidence="4">
    <location>
        <begin position="386"/>
        <end position="409"/>
    </location>
</feature>
<feature type="coiled-coil region" evidence="3">
    <location>
        <begin position="272"/>
        <end position="373"/>
    </location>
</feature>
<evidence type="ECO:0000256" key="4">
    <source>
        <dbReference type="SAM" id="MobiDB-lite"/>
    </source>
</evidence>
<feature type="compositionally biased region" description="Low complexity" evidence="4">
    <location>
        <begin position="413"/>
        <end position="430"/>
    </location>
</feature>
<dbReference type="InParanoid" id="A0A6P8V6N7"/>
<feature type="region of interest" description="Disordered" evidence="4">
    <location>
        <begin position="31"/>
        <end position="51"/>
    </location>
</feature>
<dbReference type="PRINTS" id="PR01248">
    <property type="entry name" value="TYPE1KERATIN"/>
</dbReference>
<evidence type="ECO:0000313" key="7">
    <source>
        <dbReference type="RefSeq" id="XP_034072822.1"/>
    </source>
</evidence>
<dbReference type="KEGG" id="gacu:117546627"/>
<evidence type="ECO:0000313" key="6">
    <source>
        <dbReference type="Proteomes" id="UP000515161"/>
    </source>
</evidence>
<dbReference type="GO" id="GO:0005198">
    <property type="term" value="F:structural molecule activity"/>
    <property type="evidence" value="ECO:0007669"/>
    <property type="project" value="InterPro"/>
</dbReference>
<evidence type="ECO:0000256" key="3">
    <source>
        <dbReference type="SAM" id="Coils"/>
    </source>
</evidence>
<feature type="compositionally biased region" description="Low complexity" evidence="4">
    <location>
        <begin position="457"/>
        <end position="467"/>
    </location>
</feature>
<dbReference type="SUPFAM" id="SSF64593">
    <property type="entry name" value="Intermediate filament protein, coiled coil region"/>
    <property type="match status" value="2"/>
</dbReference>
<dbReference type="InterPro" id="IPR002957">
    <property type="entry name" value="Keratin_I"/>
</dbReference>
<dbReference type="Gene3D" id="1.20.5.1160">
    <property type="entry name" value="Vasodilator-stimulated phosphoprotein"/>
    <property type="match status" value="1"/>
</dbReference>
<dbReference type="Pfam" id="PF00038">
    <property type="entry name" value="Filament"/>
    <property type="match status" value="1"/>
</dbReference>
<organism evidence="6 7">
    <name type="scientific">Gymnodraco acuticeps</name>
    <name type="common">Antarctic dragonfish</name>
    <dbReference type="NCBI Taxonomy" id="8218"/>
    <lineage>
        <taxon>Eukaryota</taxon>
        <taxon>Metazoa</taxon>
        <taxon>Chordata</taxon>
        <taxon>Craniata</taxon>
        <taxon>Vertebrata</taxon>
        <taxon>Euteleostomi</taxon>
        <taxon>Actinopterygii</taxon>
        <taxon>Neopterygii</taxon>
        <taxon>Teleostei</taxon>
        <taxon>Neoteleostei</taxon>
        <taxon>Acanthomorphata</taxon>
        <taxon>Eupercaria</taxon>
        <taxon>Perciformes</taxon>
        <taxon>Notothenioidei</taxon>
        <taxon>Bathydraconidae</taxon>
        <taxon>Gymnodraco</taxon>
    </lineage>
</organism>